<proteinExistence type="inferred from homology"/>
<protein>
    <submittedName>
        <fullName evidence="4">Alpha/beta hydrolase</fullName>
    </submittedName>
</protein>
<keyword evidence="5" id="KW-1185">Reference proteome</keyword>
<dbReference type="AlphaFoldDB" id="A0A6B2M2P3"/>
<evidence type="ECO:0000256" key="1">
    <source>
        <dbReference type="ARBA" id="ARBA00010515"/>
    </source>
</evidence>
<accession>A0A6B2M2P3</accession>
<dbReference type="PANTHER" id="PTHR48081">
    <property type="entry name" value="AB HYDROLASE SUPERFAMILY PROTEIN C4A8.06C"/>
    <property type="match status" value="1"/>
</dbReference>
<comment type="similarity">
    <text evidence="1">Belongs to the 'GDXG' lipolytic enzyme family.</text>
</comment>
<dbReference type="InterPro" id="IPR049492">
    <property type="entry name" value="BD-FAE-like_dom"/>
</dbReference>
<dbReference type="RefSeq" id="WP_163963654.1">
    <property type="nucleotide sequence ID" value="NZ_JAAGNX010000002.1"/>
</dbReference>
<dbReference type="Gene3D" id="3.40.50.1820">
    <property type="entry name" value="alpha/beta hydrolase"/>
    <property type="match status" value="1"/>
</dbReference>
<dbReference type="InterPro" id="IPR050300">
    <property type="entry name" value="GDXG_lipolytic_enzyme"/>
</dbReference>
<dbReference type="InterPro" id="IPR029058">
    <property type="entry name" value="AB_hydrolase_fold"/>
</dbReference>
<organism evidence="4 5">
    <name type="scientific">Oceanipulchritudo coccoides</name>
    <dbReference type="NCBI Taxonomy" id="2706888"/>
    <lineage>
        <taxon>Bacteria</taxon>
        <taxon>Pseudomonadati</taxon>
        <taxon>Verrucomicrobiota</taxon>
        <taxon>Opitutia</taxon>
        <taxon>Puniceicoccales</taxon>
        <taxon>Oceanipulchritudinaceae</taxon>
        <taxon>Oceanipulchritudo</taxon>
    </lineage>
</organism>
<evidence type="ECO:0000256" key="2">
    <source>
        <dbReference type="ARBA" id="ARBA00022801"/>
    </source>
</evidence>
<name>A0A6B2M2P3_9BACT</name>
<sequence>MKFDIQNMLLSCLVLTNVSLAAAREPDAMWTYKEVDGKSLQLSVFLPDGYADSEETFPTMVIYHGGSWRAGEPDWHYPDCEYYSKRGMIAVSVDYRLKDRDNIQVPLECVKDAKSAIRFLRKNAEELKVNPDKIVAAGGSAGGQLAASLATITREDTNDDCYDLSISCVPQLVVLWNPWFRCEAYLSPPNFISDDLPPFITFLGDEDIIPVEEILSFHESLKSVGVESEFYVGKGGKHGFCNGRNPYNPYFYWSVKLIDQFLVKHGFLAGCSSLEIPEDVRELTFPEDYYSHK</sequence>
<evidence type="ECO:0000313" key="5">
    <source>
        <dbReference type="Proteomes" id="UP000478417"/>
    </source>
</evidence>
<dbReference type="Pfam" id="PF20434">
    <property type="entry name" value="BD-FAE"/>
    <property type="match status" value="1"/>
</dbReference>
<feature type="domain" description="BD-FAE-like" evidence="3">
    <location>
        <begin position="52"/>
        <end position="158"/>
    </location>
</feature>
<comment type="caution">
    <text evidence="4">The sequence shown here is derived from an EMBL/GenBank/DDBJ whole genome shotgun (WGS) entry which is preliminary data.</text>
</comment>
<dbReference type="Proteomes" id="UP000478417">
    <property type="component" value="Unassembled WGS sequence"/>
</dbReference>
<dbReference type="GO" id="GO:0004806">
    <property type="term" value="F:triacylglycerol lipase activity"/>
    <property type="evidence" value="ECO:0007669"/>
    <property type="project" value="TreeGrafter"/>
</dbReference>
<reference evidence="4 5" key="1">
    <citation type="submission" date="2020-02" db="EMBL/GenBank/DDBJ databases">
        <title>Albibacoteraceae fam. nov., the first described family within the subdivision 4 Verrucomicrobia.</title>
        <authorList>
            <person name="Xi F."/>
        </authorList>
    </citation>
    <scope>NUCLEOTIDE SEQUENCE [LARGE SCALE GENOMIC DNA]</scope>
    <source>
        <strain evidence="4 5">CK1056</strain>
    </source>
</reference>
<gene>
    <name evidence="4" type="ORF">G0Q06_06420</name>
</gene>
<evidence type="ECO:0000313" key="4">
    <source>
        <dbReference type="EMBL" id="NDV62075.1"/>
    </source>
</evidence>
<dbReference type="PANTHER" id="PTHR48081:SF30">
    <property type="entry name" value="ACETYL-HYDROLASE LIPR-RELATED"/>
    <property type="match status" value="1"/>
</dbReference>
<dbReference type="SUPFAM" id="SSF53474">
    <property type="entry name" value="alpha/beta-Hydrolases"/>
    <property type="match status" value="1"/>
</dbReference>
<evidence type="ECO:0000259" key="3">
    <source>
        <dbReference type="Pfam" id="PF20434"/>
    </source>
</evidence>
<keyword evidence="2 4" id="KW-0378">Hydrolase</keyword>
<dbReference type="EMBL" id="JAAGNX010000002">
    <property type="protein sequence ID" value="NDV62075.1"/>
    <property type="molecule type" value="Genomic_DNA"/>
</dbReference>